<evidence type="ECO:0000313" key="2">
    <source>
        <dbReference type="EMBL" id="MDQ0505102.1"/>
    </source>
</evidence>
<proteinExistence type="predicted"/>
<dbReference type="CDD" id="cd04301">
    <property type="entry name" value="NAT_SF"/>
    <property type="match status" value="1"/>
</dbReference>
<comment type="caution">
    <text evidence="2">The sequence shown here is derived from an EMBL/GenBank/DDBJ whole genome shotgun (WGS) entry which is preliminary data.</text>
</comment>
<dbReference type="InterPro" id="IPR000182">
    <property type="entry name" value="GNAT_dom"/>
</dbReference>
<reference evidence="2 3" key="1">
    <citation type="submission" date="2023-07" db="EMBL/GenBank/DDBJ databases">
        <title>Genomic Encyclopedia of Type Strains, Phase IV (KMG-IV): sequencing the most valuable type-strain genomes for metagenomic binning, comparative biology and taxonomic classification.</title>
        <authorList>
            <person name="Goeker M."/>
        </authorList>
    </citation>
    <scope>NUCLEOTIDE SEQUENCE [LARGE SCALE GENOMIC DNA]</scope>
    <source>
        <strain evidence="2 3">DSM 3770</strain>
    </source>
</reference>
<accession>A0ABU0LD84</accession>
<dbReference type="InterPro" id="IPR016181">
    <property type="entry name" value="Acyl_CoA_acyltransferase"/>
</dbReference>
<dbReference type="EMBL" id="JAUSVY010000003">
    <property type="protein sequence ID" value="MDQ0505102.1"/>
    <property type="molecule type" value="Genomic_DNA"/>
</dbReference>
<dbReference type="PROSITE" id="PS51186">
    <property type="entry name" value="GNAT"/>
    <property type="match status" value="1"/>
</dbReference>
<protein>
    <submittedName>
        <fullName evidence="2">N-acetyltransferase YhbS</fullName>
    </submittedName>
</protein>
<evidence type="ECO:0000259" key="1">
    <source>
        <dbReference type="PROSITE" id="PS51186"/>
    </source>
</evidence>
<dbReference type="Gene3D" id="3.40.630.30">
    <property type="match status" value="1"/>
</dbReference>
<sequence length="113" mass="11639">MLNAAETRGDVAPCHLVLRDEAGVPVAAASLYRVGSLAGLYNVGTRAAHRRRGLGGVVTRAALAHAETLGVEAVFLQCAGLGPVERLYARLGFAVAARPALVCFQPDGETATA</sequence>
<evidence type="ECO:0000313" key="3">
    <source>
        <dbReference type="Proteomes" id="UP001241747"/>
    </source>
</evidence>
<dbReference type="Proteomes" id="UP001241747">
    <property type="component" value="Unassembled WGS sequence"/>
</dbReference>
<dbReference type="Pfam" id="PF00583">
    <property type="entry name" value="Acetyltransf_1"/>
    <property type="match status" value="1"/>
</dbReference>
<keyword evidence="3" id="KW-1185">Reference proteome</keyword>
<name>A0ABU0LD84_XANAG</name>
<feature type="domain" description="N-acetyltransferase" evidence="1">
    <location>
        <begin position="1"/>
        <end position="113"/>
    </location>
</feature>
<gene>
    <name evidence="2" type="ORF">QOZ94_001884</name>
</gene>
<dbReference type="SUPFAM" id="SSF55729">
    <property type="entry name" value="Acyl-CoA N-acyltransferases (Nat)"/>
    <property type="match status" value="1"/>
</dbReference>
<organism evidence="2 3">
    <name type="scientific">Xanthobacter agilis</name>
    <dbReference type="NCBI Taxonomy" id="47492"/>
    <lineage>
        <taxon>Bacteria</taxon>
        <taxon>Pseudomonadati</taxon>
        <taxon>Pseudomonadota</taxon>
        <taxon>Alphaproteobacteria</taxon>
        <taxon>Hyphomicrobiales</taxon>
        <taxon>Xanthobacteraceae</taxon>
        <taxon>Xanthobacter</taxon>
    </lineage>
</organism>